<evidence type="ECO:0000313" key="5">
    <source>
        <dbReference type="Proteomes" id="UP001589627"/>
    </source>
</evidence>
<dbReference type="RefSeq" id="WP_378201488.1">
    <property type="nucleotide sequence ID" value="NZ_JBHLZP010000095.1"/>
</dbReference>
<sequence>MGAPRRQHHRVRQVGERHLSERPGRHRRRDDGGGVPTAEATVPDLGLPAIDATAPDLGTYTDAGWTSPGPPVTRRRRRSNVLVAGGTVVVVGAGVTMIALGWNGGGPPQPPKTTSINAPEPVVKARPMSRALPVRITIPRIHVNAPIEPLGQNADGTVEVPALSRPNLAGWYKYGPTPGQKGAAVVLGHVDAHRRQAVFFRLGSLRRGDRIHVTRTGGSVATFTVDGVVPVAKDRFPTQSVYGKTGYAALRVITCGGEYDKKTMHYLGNIIVYAHLVH</sequence>
<evidence type="ECO:0000313" key="4">
    <source>
        <dbReference type="EMBL" id="MFB9833577.1"/>
    </source>
</evidence>
<evidence type="ECO:0000256" key="3">
    <source>
        <dbReference type="SAM" id="Phobius"/>
    </source>
</evidence>
<accession>A0ABV5YEW2</accession>
<protein>
    <submittedName>
        <fullName evidence="4">Class F sortase</fullName>
    </submittedName>
</protein>
<organism evidence="4 5">
    <name type="scientific">Actinoallomurus acaciae</name>
    <dbReference type="NCBI Taxonomy" id="502577"/>
    <lineage>
        <taxon>Bacteria</taxon>
        <taxon>Bacillati</taxon>
        <taxon>Actinomycetota</taxon>
        <taxon>Actinomycetes</taxon>
        <taxon>Streptosporangiales</taxon>
        <taxon>Thermomonosporaceae</taxon>
        <taxon>Actinoallomurus</taxon>
    </lineage>
</organism>
<dbReference type="InterPro" id="IPR023365">
    <property type="entry name" value="Sortase_dom-sf"/>
</dbReference>
<dbReference type="InterPro" id="IPR005754">
    <property type="entry name" value="Sortase"/>
</dbReference>
<name>A0ABV5YEW2_9ACTN</name>
<keyword evidence="3" id="KW-0472">Membrane</keyword>
<reference evidence="4 5" key="1">
    <citation type="submission" date="2024-09" db="EMBL/GenBank/DDBJ databases">
        <authorList>
            <person name="Sun Q."/>
            <person name="Mori K."/>
        </authorList>
    </citation>
    <scope>NUCLEOTIDE SEQUENCE [LARGE SCALE GENOMIC DNA]</scope>
    <source>
        <strain evidence="4 5">TBRC 0563</strain>
    </source>
</reference>
<feature type="region of interest" description="Disordered" evidence="2">
    <location>
        <begin position="1"/>
        <end position="44"/>
    </location>
</feature>
<dbReference type="SUPFAM" id="SSF63817">
    <property type="entry name" value="Sortase"/>
    <property type="match status" value="1"/>
</dbReference>
<keyword evidence="1" id="KW-0378">Hydrolase</keyword>
<evidence type="ECO:0000256" key="1">
    <source>
        <dbReference type="ARBA" id="ARBA00022801"/>
    </source>
</evidence>
<comment type="caution">
    <text evidence="4">The sequence shown here is derived from an EMBL/GenBank/DDBJ whole genome shotgun (WGS) entry which is preliminary data.</text>
</comment>
<keyword evidence="5" id="KW-1185">Reference proteome</keyword>
<keyword evidence="3" id="KW-1133">Transmembrane helix</keyword>
<dbReference type="Pfam" id="PF04203">
    <property type="entry name" value="Sortase"/>
    <property type="match status" value="1"/>
</dbReference>
<dbReference type="Proteomes" id="UP001589627">
    <property type="component" value="Unassembled WGS sequence"/>
</dbReference>
<dbReference type="NCBIfam" id="NF033748">
    <property type="entry name" value="class_F_sortase"/>
    <property type="match status" value="1"/>
</dbReference>
<dbReference type="EMBL" id="JBHLZP010000095">
    <property type="protein sequence ID" value="MFB9833577.1"/>
    <property type="molecule type" value="Genomic_DNA"/>
</dbReference>
<feature type="compositionally biased region" description="Basic residues" evidence="2">
    <location>
        <begin position="1"/>
        <end position="12"/>
    </location>
</feature>
<evidence type="ECO:0000256" key="2">
    <source>
        <dbReference type="SAM" id="MobiDB-lite"/>
    </source>
</evidence>
<dbReference type="CDD" id="cd05829">
    <property type="entry name" value="Sortase_F"/>
    <property type="match status" value="1"/>
</dbReference>
<dbReference type="Gene3D" id="2.40.260.10">
    <property type="entry name" value="Sortase"/>
    <property type="match status" value="1"/>
</dbReference>
<feature type="compositionally biased region" description="Basic and acidic residues" evidence="2">
    <location>
        <begin position="13"/>
        <end position="23"/>
    </location>
</feature>
<proteinExistence type="predicted"/>
<dbReference type="InterPro" id="IPR042001">
    <property type="entry name" value="Sortase_F"/>
</dbReference>
<feature type="transmembrane region" description="Helical" evidence="3">
    <location>
        <begin position="81"/>
        <end position="102"/>
    </location>
</feature>
<keyword evidence="3" id="KW-0812">Transmembrane</keyword>
<gene>
    <name evidence="4" type="ORF">ACFFNX_15405</name>
</gene>